<organism evidence="2 3">
    <name type="scientific">Rotaria sordida</name>
    <dbReference type="NCBI Taxonomy" id="392033"/>
    <lineage>
        <taxon>Eukaryota</taxon>
        <taxon>Metazoa</taxon>
        <taxon>Spiralia</taxon>
        <taxon>Gnathifera</taxon>
        <taxon>Rotifera</taxon>
        <taxon>Eurotatoria</taxon>
        <taxon>Bdelloidea</taxon>
        <taxon>Philodinida</taxon>
        <taxon>Philodinidae</taxon>
        <taxon>Rotaria</taxon>
    </lineage>
</organism>
<gene>
    <name evidence="2" type="ORF">FNK824_LOCUS12830</name>
</gene>
<evidence type="ECO:0000259" key="1">
    <source>
        <dbReference type="SMART" id="SM00594"/>
    </source>
</evidence>
<dbReference type="InterPro" id="IPR006577">
    <property type="entry name" value="UAS"/>
</dbReference>
<dbReference type="SMART" id="SM00594">
    <property type="entry name" value="UAS"/>
    <property type="match status" value="1"/>
</dbReference>
<proteinExistence type="predicted"/>
<reference evidence="2" key="1">
    <citation type="submission" date="2021-02" db="EMBL/GenBank/DDBJ databases">
        <authorList>
            <person name="Nowell W R."/>
        </authorList>
    </citation>
    <scope>NUCLEOTIDE SEQUENCE</scope>
</reference>
<dbReference type="Gene3D" id="3.40.30.10">
    <property type="entry name" value="Glutaredoxin"/>
    <property type="match status" value="1"/>
</dbReference>
<dbReference type="EMBL" id="CAJOBE010001636">
    <property type="protein sequence ID" value="CAF3761515.1"/>
    <property type="molecule type" value="Genomic_DNA"/>
</dbReference>
<comment type="caution">
    <text evidence="2">The sequence shown here is derived from an EMBL/GenBank/DDBJ whole genome shotgun (WGS) entry which is preliminary data.</text>
</comment>
<accession>A0A818Z8X4</accession>
<feature type="domain" description="UAS" evidence="1">
    <location>
        <begin position="165"/>
        <end position="306"/>
    </location>
</feature>
<sequence>MNACDVMGSRACGEKPEKDLRDSDPIKYCVASRVYFECVHKKYRRCEEQVLLYKTVYFDLPQIIFKHIYGRWSTNEHIMCKDDLLYASYTSTTSRTAIFNLDESIKILEQFQWNCLEAINYVLEHIDSAKPKSSNLIYNIIPSCLSIDQSFIPNEYLNELDGIRHFERAFQDRHSDVQRWPIWFKSSLENAICQSHGPFAIFLNHAKSTYAITFSHQILCSSSILNVLQKYKCILWPWDVTYPLNKQRLIERSGRTRQILVECLSYFTNVDDYPLLLLLSRQKDKIVLLDIINGHWDLDQTRACLERTLNPVLEQSIIPINETISLSPGWVGGRTAGNIRRRPSFITTFRLSRPLRTVQRPHYISFYQKDEDVSEIIVTMEEVKQWLNKKNTNISTNNSILVEHQQYYQTKSSCVQMKFSSSKRIISPSPSLSISIKEEYSIVHMSPRRAGWAPLINR</sequence>
<evidence type="ECO:0000313" key="2">
    <source>
        <dbReference type="EMBL" id="CAF3761515.1"/>
    </source>
</evidence>
<dbReference type="InterPro" id="IPR049483">
    <property type="entry name" value="FAF1_2-like_UAS"/>
</dbReference>
<dbReference type="Proteomes" id="UP000663874">
    <property type="component" value="Unassembled WGS sequence"/>
</dbReference>
<protein>
    <recommendedName>
        <fullName evidence="1">UAS domain-containing protein</fullName>
    </recommendedName>
</protein>
<dbReference type="AlphaFoldDB" id="A0A818Z8X4"/>
<name>A0A818Z8X4_9BILA</name>
<dbReference type="Pfam" id="PF21021">
    <property type="entry name" value="FAF1"/>
    <property type="match status" value="1"/>
</dbReference>
<evidence type="ECO:0000313" key="3">
    <source>
        <dbReference type="Proteomes" id="UP000663874"/>
    </source>
</evidence>